<reference evidence="1" key="1">
    <citation type="submission" date="2019-03" db="EMBL/GenBank/DDBJ databases">
        <authorList>
            <person name="Danneels B."/>
        </authorList>
    </citation>
    <scope>NUCLEOTIDE SEQUENCE</scope>
</reference>
<protein>
    <recommendedName>
        <fullName evidence="2">Bacteriophage protein</fullName>
    </recommendedName>
</protein>
<name>A0A484QJ36_9ZZZZ</name>
<dbReference type="Pfam" id="PF10934">
    <property type="entry name" value="Sheath_initiator"/>
    <property type="match status" value="1"/>
</dbReference>
<evidence type="ECO:0000313" key="1">
    <source>
        <dbReference type="EMBL" id="VFR36790.1"/>
    </source>
</evidence>
<proteinExistence type="predicted"/>
<accession>A0A484QJ36</accession>
<organism evidence="1">
    <name type="scientific">plant metagenome</name>
    <dbReference type="NCBI Taxonomy" id="1297885"/>
    <lineage>
        <taxon>unclassified sequences</taxon>
        <taxon>metagenomes</taxon>
        <taxon>organismal metagenomes</taxon>
    </lineage>
</organism>
<dbReference type="EMBL" id="CAADHZ010000027">
    <property type="protein sequence ID" value="VFR36790.1"/>
    <property type="molecule type" value="Genomic_DNA"/>
</dbReference>
<gene>
    <name evidence="1" type="ORF">ANDO1_1697</name>
</gene>
<dbReference type="InterPro" id="IPR020288">
    <property type="entry name" value="Sheath_initiator"/>
</dbReference>
<dbReference type="AlphaFoldDB" id="A0A484QJ36"/>
<evidence type="ECO:0008006" key="2">
    <source>
        <dbReference type="Google" id="ProtNLM"/>
    </source>
</evidence>
<sequence length="118" mass="13730">MRVRRLDSNHDWTFGRGRACYAGTSESVAQRVKTRLQSFIVDWFLNLDHGLPWLARMERPADLDQVELDVKRITLETEGVAEILSYEQDLDTRTRVLQIRLRVRDIYGAELPITATRA</sequence>